<evidence type="ECO:0000256" key="4">
    <source>
        <dbReference type="SAM" id="MobiDB-lite"/>
    </source>
</evidence>
<evidence type="ECO:0000256" key="3">
    <source>
        <dbReference type="ARBA" id="ARBA00023163"/>
    </source>
</evidence>
<reference evidence="6 7" key="1">
    <citation type="submission" date="2016-10" db="EMBL/GenBank/DDBJ databases">
        <authorList>
            <person name="de Groot N.N."/>
        </authorList>
    </citation>
    <scope>NUCLEOTIDE SEQUENCE [LARGE SCALE GENOMIC DNA]</scope>
    <source>
        <strain evidence="6 7">CGMCC 1.6493</strain>
    </source>
</reference>
<protein>
    <submittedName>
        <fullName evidence="6">AraC-like ligand binding domain-containing protein</fullName>
    </submittedName>
</protein>
<evidence type="ECO:0000313" key="7">
    <source>
        <dbReference type="Proteomes" id="UP000199594"/>
    </source>
</evidence>
<accession>A0A1I7ALK9</accession>
<dbReference type="Pfam" id="PF12833">
    <property type="entry name" value="HTH_18"/>
    <property type="match status" value="1"/>
</dbReference>
<dbReference type="InterPro" id="IPR050204">
    <property type="entry name" value="AraC_XylS_family_regulators"/>
</dbReference>
<evidence type="ECO:0000256" key="2">
    <source>
        <dbReference type="ARBA" id="ARBA00023125"/>
    </source>
</evidence>
<dbReference type="GO" id="GO:0003700">
    <property type="term" value="F:DNA-binding transcription factor activity"/>
    <property type="evidence" value="ECO:0007669"/>
    <property type="project" value="InterPro"/>
</dbReference>
<dbReference type="InterPro" id="IPR037923">
    <property type="entry name" value="HTH-like"/>
</dbReference>
<dbReference type="Pfam" id="PF02311">
    <property type="entry name" value="AraC_binding"/>
    <property type="match status" value="1"/>
</dbReference>
<dbReference type="InterPro" id="IPR003313">
    <property type="entry name" value="AraC-bd"/>
</dbReference>
<name>A0A1I7ALK9_9GAMM</name>
<dbReference type="InterPro" id="IPR014710">
    <property type="entry name" value="RmlC-like_jellyroll"/>
</dbReference>
<dbReference type="EMBL" id="FPAQ01000018">
    <property type="protein sequence ID" value="SFT75774.1"/>
    <property type="molecule type" value="Genomic_DNA"/>
</dbReference>
<dbReference type="AlphaFoldDB" id="A0A1I7ALK9"/>
<dbReference type="SMART" id="SM00342">
    <property type="entry name" value="HTH_ARAC"/>
    <property type="match status" value="1"/>
</dbReference>
<dbReference type="SUPFAM" id="SSF51215">
    <property type="entry name" value="Regulatory protein AraC"/>
    <property type="match status" value="1"/>
</dbReference>
<dbReference type="InterPro" id="IPR009057">
    <property type="entry name" value="Homeodomain-like_sf"/>
</dbReference>
<dbReference type="Gene3D" id="2.60.120.10">
    <property type="entry name" value="Jelly Rolls"/>
    <property type="match status" value="1"/>
</dbReference>
<feature type="compositionally biased region" description="Low complexity" evidence="4">
    <location>
        <begin position="260"/>
        <end position="272"/>
    </location>
</feature>
<dbReference type="PANTHER" id="PTHR46796:SF10">
    <property type="entry name" value="TRANSCRIPTIONAL ACTIVATOR FEAR"/>
    <property type="match status" value="1"/>
</dbReference>
<dbReference type="PROSITE" id="PS01124">
    <property type="entry name" value="HTH_ARAC_FAMILY_2"/>
    <property type="match status" value="1"/>
</dbReference>
<keyword evidence="1" id="KW-0805">Transcription regulation</keyword>
<feature type="domain" description="HTH araC/xylS-type" evidence="5">
    <location>
        <begin position="156"/>
        <end position="254"/>
    </location>
</feature>
<keyword evidence="2" id="KW-0238">DNA-binding</keyword>
<evidence type="ECO:0000313" key="6">
    <source>
        <dbReference type="EMBL" id="SFT75774.1"/>
    </source>
</evidence>
<dbReference type="GO" id="GO:0043565">
    <property type="term" value="F:sequence-specific DNA binding"/>
    <property type="evidence" value="ECO:0007669"/>
    <property type="project" value="InterPro"/>
</dbReference>
<dbReference type="SUPFAM" id="SSF46689">
    <property type="entry name" value="Homeodomain-like"/>
    <property type="match status" value="2"/>
</dbReference>
<feature type="region of interest" description="Disordered" evidence="4">
    <location>
        <begin position="246"/>
        <end position="278"/>
    </location>
</feature>
<organism evidence="6 7">
    <name type="scientific">Halomonas saccharevitans</name>
    <dbReference type="NCBI Taxonomy" id="416872"/>
    <lineage>
        <taxon>Bacteria</taxon>
        <taxon>Pseudomonadati</taxon>
        <taxon>Pseudomonadota</taxon>
        <taxon>Gammaproteobacteria</taxon>
        <taxon>Oceanospirillales</taxon>
        <taxon>Halomonadaceae</taxon>
        <taxon>Halomonas</taxon>
    </lineage>
</organism>
<sequence>MTSAIRQIPLDTAIRHHAHDFHQIVIGLRGKAEFEIEGLGGSISAFSGCIVPANHLHYYAGHGDNRQLILDLPHDAFAVTGHQRDLIQLFDAPRFFSLDPALRHYLDFLLQELSLLTREGNLAPLHSERLAGTLLGSLHARLANEPATPARRLDLTALDRFIDHHLGERLRVADLAAEACLSEAHFSERFRQSTGMSPWQYVMRRRLDSARQLVQQSRLPLSEIAARTGFTSQSALSRACRQAFGYPPSQLRRDPRGQLASPVSSPAQSAAARTLRPK</sequence>
<evidence type="ECO:0000256" key="1">
    <source>
        <dbReference type="ARBA" id="ARBA00023015"/>
    </source>
</evidence>
<dbReference type="Proteomes" id="UP000199594">
    <property type="component" value="Unassembled WGS sequence"/>
</dbReference>
<gene>
    <name evidence="6" type="ORF">SAMN04487956_11856</name>
</gene>
<keyword evidence="3" id="KW-0804">Transcription</keyword>
<dbReference type="Gene3D" id="1.10.10.60">
    <property type="entry name" value="Homeodomain-like"/>
    <property type="match status" value="1"/>
</dbReference>
<dbReference type="OrthoDB" id="5740883at2"/>
<dbReference type="PANTHER" id="PTHR46796">
    <property type="entry name" value="HTH-TYPE TRANSCRIPTIONAL ACTIVATOR RHAS-RELATED"/>
    <property type="match status" value="1"/>
</dbReference>
<proteinExistence type="predicted"/>
<dbReference type="RefSeq" id="WP_089849629.1">
    <property type="nucleotide sequence ID" value="NZ_FPAQ01000018.1"/>
</dbReference>
<evidence type="ECO:0000259" key="5">
    <source>
        <dbReference type="PROSITE" id="PS01124"/>
    </source>
</evidence>
<dbReference type="InterPro" id="IPR018060">
    <property type="entry name" value="HTH_AraC"/>
</dbReference>